<feature type="binding site" evidence="7">
    <location>
        <position position="86"/>
    </location>
    <ligand>
        <name>4-imidazolone-5-propanoate</name>
        <dbReference type="ChEBI" id="CHEBI:77893"/>
    </ligand>
</feature>
<dbReference type="InterPro" id="IPR011059">
    <property type="entry name" value="Metal-dep_hydrolase_composite"/>
</dbReference>
<reference evidence="9 10" key="1">
    <citation type="submission" date="2020-04" db="EMBL/GenBank/DDBJ databases">
        <authorList>
            <person name="Zheng R.K."/>
            <person name="Sun C.M."/>
        </authorList>
    </citation>
    <scope>NUCLEOTIDE SEQUENCE [LARGE SCALE GENOMIC DNA]</scope>
    <source>
        <strain evidence="10">zrk29</strain>
    </source>
</reference>
<proteinExistence type="inferred from homology"/>
<feature type="binding site" evidence="7">
    <location>
        <position position="320"/>
    </location>
    <ligand>
        <name>Fe(3+)</name>
        <dbReference type="ChEBI" id="CHEBI:29034"/>
    </ligand>
</feature>
<feature type="binding site" evidence="7">
    <location>
        <position position="324"/>
    </location>
    <ligand>
        <name>N-formimidoyl-L-glutamate</name>
        <dbReference type="ChEBI" id="CHEBI:58928"/>
    </ligand>
</feature>
<feature type="binding site" evidence="7">
    <location>
        <position position="182"/>
    </location>
    <ligand>
        <name>4-imidazolone-5-propanoate</name>
        <dbReference type="ChEBI" id="CHEBI:77893"/>
    </ligand>
</feature>
<dbReference type="InterPro" id="IPR032466">
    <property type="entry name" value="Metal_Hydrolase"/>
</dbReference>
<organism evidence="9 10">
    <name type="scientific">Hujiaoplasma nucleasis</name>
    <dbReference type="NCBI Taxonomy" id="2725268"/>
    <lineage>
        <taxon>Bacteria</taxon>
        <taxon>Bacillati</taxon>
        <taxon>Mycoplasmatota</taxon>
        <taxon>Mollicutes</taxon>
        <taxon>Candidatus Izemoplasmatales</taxon>
        <taxon>Hujiaoplasmataceae</taxon>
        <taxon>Hujiaoplasma</taxon>
    </lineage>
</organism>
<dbReference type="NCBIfam" id="TIGR01224">
    <property type="entry name" value="hutI"/>
    <property type="match status" value="1"/>
</dbReference>
<evidence type="ECO:0000259" key="8">
    <source>
        <dbReference type="Pfam" id="PF01979"/>
    </source>
</evidence>
<dbReference type="FunFam" id="3.20.20.140:FF:000007">
    <property type="entry name" value="Imidazolonepropionase"/>
    <property type="match status" value="1"/>
</dbReference>
<dbReference type="InterPro" id="IPR006680">
    <property type="entry name" value="Amidohydro-rel"/>
</dbReference>
<comment type="similarity">
    <text evidence="7">Belongs to the metallo-dependent hydrolases superfamily. HutI family.</text>
</comment>
<feature type="binding site" evidence="7">
    <location>
        <position position="77"/>
    </location>
    <ligand>
        <name>Zn(2+)</name>
        <dbReference type="ChEBI" id="CHEBI:29105"/>
    </ligand>
</feature>
<feature type="binding site" evidence="7">
    <location>
        <position position="246"/>
    </location>
    <ligand>
        <name>Zn(2+)</name>
        <dbReference type="ChEBI" id="CHEBI:29105"/>
    </ligand>
</feature>
<keyword evidence="3 7" id="KW-0378">Hydrolase</keyword>
<dbReference type="PANTHER" id="PTHR42752:SF1">
    <property type="entry name" value="IMIDAZOLONEPROPIONASE-RELATED"/>
    <property type="match status" value="1"/>
</dbReference>
<sequence length="417" mass="46534">MKTIIYNIKTIYTSTEKPPVKGKNMSLIREIHDPYIIIEDDIIKAVKTGDYHKDLSDSCELYDAKNKIMVPGLIDSHTHLVFAGSRESEFSKKIAGVPYLDILKAGGGILNTVEATKNASFDELYQQSKKSLDQMLRFGVTSLEVKSGYGLDLQTEMKQLKVAKKLNENHPIDIYITYLGAHALPKEYKDRRQEYISQIIADLQIIKNEKLAEYADVFCETGVFTAKETNEILSHAKALGFKLRLHADEIDSIGGSKVGINMQAKTLDHLMAITEEDMDLLAKSKTIANLLPSTSFFLNKDYAPARKMIDKGVAIAVSSDYNPGSTPSENYQLTLQIAGNKLRMLPAEILTASTMNPAYSLDIHDIVGSIEVGKKADLVLLDCPNLDYFIYHYGINHTFAVFKNGKLLVENQRIVGE</sequence>
<evidence type="ECO:0000256" key="2">
    <source>
        <dbReference type="ARBA" id="ARBA00022723"/>
    </source>
</evidence>
<keyword evidence="2 7" id="KW-0479">Metal-binding</keyword>
<evidence type="ECO:0000256" key="3">
    <source>
        <dbReference type="ARBA" id="ARBA00022801"/>
    </source>
</evidence>
<dbReference type="EMBL" id="CP051151">
    <property type="protein sequence ID" value="QLY40922.1"/>
    <property type="molecule type" value="Genomic_DNA"/>
</dbReference>
<gene>
    <name evidence="7" type="primary">hutI</name>
    <name evidence="9" type="ORF">HF295_08660</name>
</gene>
<dbReference type="Proteomes" id="UP000512167">
    <property type="component" value="Chromosome"/>
</dbReference>
<dbReference type="EC" id="3.5.2.7" evidence="1 7"/>
<evidence type="ECO:0000256" key="5">
    <source>
        <dbReference type="ARBA" id="ARBA00022833"/>
    </source>
</evidence>
<comment type="function">
    <text evidence="7">Catalyzes the hydrolytic cleavage of the carbon-nitrogen bond in imidazolone-5-propanoate to yield N-formimidoyl-L-glutamate. It is the third step in the universal histidine degradation pathway.</text>
</comment>
<feature type="binding site" evidence="7">
    <location>
        <position position="77"/>
    </location>
    <ligand>
        <name>Fe(3+)</name>
        <dbReference type="ChEBI" id="CHEBI:29034"/>
    </ligand>
</feature>
<comment type="catalytic activity">
    <reaction evidence="7">
        <text>4-imidazolone-5-propanoate + H2O = N-formimidoyl-L-glutamate</text>
        <dbReference type="Rhea" id="RHEA:23660"/>
        <dbReference type="ChEBI" id="CHEBI:15377"/>
        <dbReference type="ChEBI" id="CHEBI:58928"/>
        <dbReference type="ChEBI" id="CHEBI:77893"/>
        <dbReference type="EC" id="3.5.2.7"/>
    </reaction>
</comment>
<dbReference type="UniPathway" id="UPA00379">
    <property type="reaction ID" value="UER00551"/>
</dbReference>
<keyword evidence="5 7" id="KW-0862">Zinc</keyword>
<comment type="pathway">
    <text evidence="7">Amino-acid degradation; L-histidine degradation into L-glutamate; N-formimidoyl-L-glutamate from L-histidine: step 3/3.</text>
</comment>
<dbReference type="SUPFAM" id="SSF51556">
    <property type="entry name" value="Metallo-dependent hydrolases"/>
    <property type="match status" value="1"/>
</dbReference>
<feature type="binding site" evidence="7">
    <location>
        <position position="320"/>
    </location>
    <ligand>
        <name>Zn(2+)</name>
        <dbReference type="ChEBI" id="CHEBI:29105"/>
    </ligand>
</feature>
<dbReference type="GO" id="GO:0008270">
    <property type="term" value="F:zinc ion binding"/>
    <property type="evidence" value="ECO:0007669"/>
    <property type="project" value="UniProtKB-UniRule"/>
</dbReference>
<feature type="binding site" evidence="7">
    <location>
        <position position="149"/>
    </location>
    <ligand>
        <name>4-imidazolone-5-propanoate</name>
        <dbReference type="ChEBI" id="CHEBI:77893"/>
    </ligand>
</feature>
<name>A0A7L6N5Z4_9MOLU</name>
<keyword evidence="4 7" id="KW-0369">Histidine metabolism</keyword>
<dbReference type="GO" id="GO:0005737">
    <property type="term" value="C:cytoplasm"/>
    <property type="evidence" value="ECO:0007669"/>
    <property type="project" value="UniProtKB-SubCell"/>
</dbReference>
<comment type="cofactor">
    <cofactor evidence="7">
        <name>Zn(2+)</name>
        <dbReference type="ChEBI" id="CHEBI:29105"/>
    </cofactor>
    <cofactor evidence="7">
        <name>Fe(3+)</name>
        <dbReference type="ChEBI" id="CHEBI:29034"/>
    </cofactor>
    <text evidence="7">Binds 1 zinc or iron ion per subunit.</text>
</comment>
<accession>A0A7L6N5Z4</accession>
<dbReference type="SUPFAM" id="SSF51338">
    <property type="entry name" value="Composite domain of metallo-dependent hydrolases"/>
    <property type="match status" value="1"/>
</dbReference>
<dbReference type="HAMAP" id="MF_00372">
    <property type="entry name" value="HutI"/>
    <property type="match status" value="1"/>
</dbReference>
<feature type="binding site" evidence="7">
    <location>
        <position position="322"/>
    </location>
    <ligand>
        <name>N-formimidoyl-L-glutamate</name>
        <dbReference type="ChEBI" id="CHEBI:58928"/>
    </ligand>
</feature>
<feature type="binding site" evidence="7">
    <location>
        <position position="246"/>
    </location>
    <ligand>
        <name>Fe(3+)</name>
        <dbReference type="ChEBI" id="CHEBI:29034"/>
    </ligand>
</feature>
<dbReference type="GO" id="GO:0019556">
    <property type="term" value="P:L-histidine catabolic process to glutamate and formamide"/>
    <property type="evidence" value="ECO:0007669"/>
    <property type="project" value="UniProtKB-UniRule"/>
</dbReference>
<evidence type="ECO:0000256" key="6">
    <source>
        <dbReference type="ARBA" id="ARBA00023004"/>
    </source>
</evidence>
<evidence type="ECO:0000256" key="1">
    <source>
        <dbReference type="ARBA" id="ARBA00012864"/>
    </source>
</evidence>
<keyword evidence="6 7" id="KW-0408">Iron</keyword>
<comment type="subcellular location">
    <subcellularLocation>
        <location evidence="7">Cytoplasm</location>
    </subcellularLocation>
</comment>
<dbReference type="Pfam" id="PF01979">
    <property type="entry name" value="Amidohydro_1"/>
    <property type="match status" value="1"/>
</dbReference>
<feature type="domain" description="Amidohydrolase-related" evidence="8">
    <location>
        <begin position="68"/>
        <end position="400"/>
    </location>
</feature>
<evidence type="ECO:0000313" key="9">
    <source>
        <dbReference type="EMBL" id="QLY40922.1"/>
    </source>
</evidence>
<feature type="binding site" evidence="7">
    <location>
        <position position="249"/>
    </location>
    <ligand>
        <name>4-imidazolone-5-propanoate</name>
        <dbReference type="ChEBI" id="CHEBI:77893"/>
    </ligand>
</feature>
<dbReference type="PANTHER" id="PTHR42752">
    <property type="entry name" value="IMIDAZOLONEPROPIONASE"/>
    <property type="match status" value="1"/>
</dbReference>
<dbReference type="Gene3D" id="3.20.20.140">
    <property type="entry name" value="Metal-dependent hydrolases"/>
    <property type="match status" value="1"/>
</dbReference>
<keyword evidence="7" id="KW-0963">Cytoplasm</keyword>
<dbReference type="KEGG" id="tbk:HF295_08660"/>
<dbReference type="Gene3D" id="2.30.40.10">
    <property type="entry name" value="Urease, subunit C, domain 1"/>
    <property type="match status" value="1"/>
</dbReference>
<feature type="binding site" evidence="7">
    <location>
        <position position="325"/>
    </location>
    <ligand>
        <name>4-imidazolone-5-propanoate</name>
        <dbReference type="ChEBI" id="CHEBI:77893"/>
    </ligand>
</feature>
<feature type="binding site" evidence="7">
    <location>
        <position position="149"/>
    </location>
    <ligand>
        <name>N-formimidoyl-L-glutamate</name>
        <dbReference type="ChEBI" id="CHEBI:58928"/>
    </ligand>
</feature>
<protein>
    <recommendedName>
        <fullName evidence="1 7">Imidazolonepropionase</fullName>
        <ecNumber evidence="1 7">3.5.2.7</ecNumber>
    </recommendedName>
    <alternativeName>
        <fullName evidence="7">Imidazolone-5-propionate hydrolase</fullName>
    </alternativeName>
</protein>
<dbReference type="GO" id="GO:0050480">
    <property type="term" value="F:imidazolonepropionase activity"/>
    <property type="evidence" value="ECO:0007669"/>
    <property type="project" value="UniProtKB-UniRule"/>
</dbReference>
<keyword evidence="10" id="KW-1185">Reference proteome</keyword>
<evidence type="ECO:0000256" key="7">
    <source>
        <dbReference type="HAMAP-Rule" id="MF_00372"/>
    </source>
</evidence>
<dbReference type="GO" id="GO:0019557">
    <property type="term" value="P:L-histidine catabolic process to glutamate and formate"/>
    <property type="evidence" value="ECO:0007669"/>
    <property type="project" value="UniProtKB-UniPathway"/>
</dbReference>
<feature type="binding site" evidence="7">
    <location>
        <position position="79"/>
    </location>
    <ligand>
        <name>Fe(3+)</name>
        <dbReference type="ChEBI" id="CHEBI:29034"/>
    </ligand>
</feature>
<dbReference type="InterPro" id="IPR005920">
    <property type="entry name" value="HutI"/>
</dbReference>
<dbReference type="GO" id="GO:0005506">
    <property type="term" value="F:iron ion binding"/>
    <property type="evidence" value="ECO:0007669"/>
    <property type="project" value="UniProtKB-UniRule"/>
</dbReference>
<feature type="binding site" evidence="7">
    <location>
        <position position="79"/>
    </location>
    <ligand>
        <name>Zn(2+)</name>
        <dbReference type="ChEBI" id="CHEBI:29105"/>
    </ligand>
</feature>
<dbReference type="CDD" id="cd01296">
    <property type="entry name" value="Imidazolone-5PH"/>
    <property type="match status" value="1"/>
</dbReference>
<evidence type="ECO:0000313" key="10">
    <source>
        <dbReference type="Proteomes" id="UP000512167"/>
    </source>
</evidence>
<dbReference type="AlphaFoldDB" id="A0A7L6N5Z4"/>
<dbReference type="RefSeq" id="WP_312031778.1">
    <property type="nucleotide sequence ID" value="NZ_CP051151.1"/>
</dbReference>
<evidence type="ECO:0000256" key="4">
    <source>
        <dbReference type="ARBA" id="ARBA00022808"/>
    </source>
</evidence>